<reference evidence="2 3" key="1">
    <citation type="submission" date="2018-06" db="EMBL/GenBank/DDBJ databases">
        <title>Genomic Encyclopedia of Type Strains, Phase IV (KMG-IV): sequencing the most valuable type-strain genomes for metagenomic binning, comparative biology and taxonomic classification.</title>
        <authorList>
            <person name="Goeker M."/>
        </authorList>
    </citation>
    <scope>NUCLEOTIDE SEQUENCE [LARGE SCALE GENOMIC DNA]</scope>
    <source>
        <strain evidence="2 3">DSM 18048</strain>
    </source>
</reference>
<sequence length="280" mass="30312">MIAIVTDSTCDLGLAQLSQLGVTVIPLRVHLGGKQWLDWEELDPDSLYTQMKSGAVATTSPPPVAEFAAVYRRLLAVYDEVVSLHLSSKVSETYAHARDAVETLDLHSRVQVVDSGLATAPLGELVLAAARLAASGARSIEVLAELRTLQESLHVEFTVESLEYLRRGGRLSYARAFLGNLLGVRPVLTFDNGLIVPTRTVRGRDVMDDMVARLEERFASQPIGLVIAYAGRDRERIDALRRSLEGSKLVIRHGRIQLIGAVVGAYAGPGAYGVAAYPVP</sequence>
<dbReference type="GO" id="GO:0008289">
    <property type="term" value="F:lipid binding"/>
    <property type="evidence" value="ECO:0007669"/>
    <property type="project" value="UniProtKB-KW"/>
</dbReference>
<dbReference type="InterPro" id="IPR003797">
    <property type="entry name" value="DegV"/>
</dbReference>
<dbReference type="AlphaFoldDB" id="A0A318S9M6"/>
<dbReference type="OrthoDB" id="9775494at2"/>
<dbReference type="NCBIfam" id="TIGR00762">
    <property type="entry name" value="DegV"/>
    <property type="match status" value="1"/>
</dbReference>
<dbReference type="Proteomes" id="UP000248326">
    <property type="component" value="Unassembled WGS sequence"/>
</dbReference>
<dbReference type="PANTHER" id="PTHR33434:SF2">
    <property type="entry name" value="FATTY ACID-BINDING PROTEIN TM_1468"/>
    <property type="match status" value="1"/>
</dbReference>
<gene>
    <name evidence="2" type="ORF">DES52_104201</name>
</gene>
<name>A0A318S9M6_9DEIO</name>
<dbReference type="InterPro" id="IPR043168">
    <property type="entry name" value="DegV_C"/>
</dbReference>
<evidence type="ECO:0000313" key="2">
    <source>
        <dbReference type="EMBL" id="PYE54928.1"/>
    </source>
</evidence>
<dbReference type="Gene3D" id="3.30.1180.10">
    <property type="match status" value="1"/>
</dbReference>
<dbReference type="Gene3D" id="3.40.50.10170">
    <property type="match status" value="1"/>
</dbReference>
<keyword evidence="3" id="KW-1185">Reference proteome</keyword>
<dbReference type="EMBL" id="QJSX01000004">
    <property type="protein sequence ID" value="PYE54928.1"/>
    <property type="molecule type" value="Genomic_DNA"/>
</dbReference>
<keyword evidence="1" id="KW-0446">Lipid-binding</keyword>
<accession>A0A318S9M6</accession>
<evidence type="ECO:0000256" key="1">
    <source>
        <dbReference type="ARBA" id="ARBA00023121"/>
    </source>
</evidence>
<dbReference type="PANTHER" id="PTHR33434">
    <property type="entry name" value="DEGV DOMAIN-CONTAINING PROTEIN DR_1986-RELATED"/>
    <property type="match status" value="1"/>
</dbReference>
<dbReference type="SUPFAM" id="SSF82549">
    <property type="entry name" value="DAK1/DegV-like"/>
    <property type="match status" value="1"/>
</dbReference>
<comment type="caution">
    <text evidence="2">The sequence shown here is derived from an EMBL/GenBank/DDBJ whole genome shotgun (WGS) entry which is preliminary data.</text>
</comment>
<proteinExistence type="predicted"/>
<organism evidence="2 3">
    <name type="scientific">Deinococcus yavapaiensis KR-236</name>
    <dbReference type="NCBI Taxonomy" id="694435"/>
    <lineage>
        <taxon>Bacteria</taxon>
        <taxon>Thermotogati</taxon>
        <taxon>Deinococcota</taxon>
        <taxon>Deinococci</taxon>
        <taxon>Deinococcales</taxon>
        <taxon>Deinococcaceae</taxon>
        <taxon>Deinococcus</taxon>
    </lineage>
</organism>
<evidence type="ECO:0000313" key="3">
    <source>
        <dbReference type="Proteomes" id="UP000248326"/>
    </source>
</evidence>
<dbReference type="Pfam" id="PF02645">
    <property type="entry name" value="DegV"/>
    <property type="match status" value="1"/>
</dbReference>
<protein>
    <submittedName>
        <fullName evidence="2">DegV family protein with EDD domain</fullName>
    </submittedName>
</protein>
<dbReference type="PROSITE" id="PS51482">
    <property type="entry name" value="DEGV"/>
    <property type="match status" value="1"/>
</dbReference>
<dbReference type="RefSeq" id="WP_110886037.1">
    <property type="nucleotide sequence ID" value="NZ_QJSX01000004.1"/>
</dbReference>
<dbReference type="InterPro" id="IPR050270">
    <property type="entry name" value="DegV_domain_contain"/>
</dbReference>